<dbReference type="Ensembl" id="ENSACIT00000006707.1">
    <property type="protein sequence ID" value="ENSACIP00000006512.1"/>
    <property type="gene ID" value="ENSACIG00000005089.1"/>
</dbReference>
<accession>A0A3Q0R8W7</accession>
<dbReference type="GO" id="GO:0004252">
    <property type="term" value="F:serine-type endopeptidase activity"/>
    <property type="evidence" value="ECO:0007669"/>
    <property type="project" value="InterPro"/>
</dbReference>
<dbReference type="SUPFAM" id="SSF50494">
    <property type="entry name" value="Trypsin-like serine proteases"/>
    <property type="match status" value="1"/>
</dbReference>
<dbReference type="PRINTS" id="PR00722">
    <property type="entry name" value="CHYMOTRYPSIN"/>
</dbReference>
<dbReference type="GeneTree" id="ENSGT00940000163852"/>
<keyword evidence="2" id="KW-0732">Signal</keyword>
<dbReference type="GO" id="GO:0006508">
    <property type="term" value="P:proteolysis"/>
    <property type="evidence" value="ECO:0007669"/>
    <property type="project" value="UniProtKB-KW"/>
</dbReference>
<evidence type="ECO:0000256" key="6">
    <source>
        <dbReference type="ARBA" id="ARBA00023180"/>
    </source>
</evidence>
<keyword evidence="4" id="KW-0720">Serine protease</keyword>
<dbReference type="CDD" id="cd00190">
    <property type="entry name" value="Tryp_SPc"/>
    <property type="match status" value="1"/>
</dbReference>
<dbReference type="SMART" id="SM00020">
    <property type="entry name" value="Tryp_SPc"/>
    <property type="match status" value="1"/>
</dbReference>
<proteinExistence type="predicted"/>
<protein>
    <recommendedName>
        <fullName evidence="7">Peptidase S1 domain-containing protein</fullName>
    </recommendedName>
</protein>
<evidence type="ECO:0000256" key="2">
    <source>
        <dbReference type="ARBA" id="ARBA00022729"/>
    </source>
</evidence>
<dbReference type="InterPro" id="IPR009003">
    <property type="entry name" value="Peptidase_S1_PA"/>
</dbReference>
<keyword evidence="1" id="KW-0645">Protease</keyword>
<dbReference type="Proteomes" id="UP000261340">
    <property type="component" value="Unplaced"/>
</dbReference>
<dbReference type="InterPro" id="IPR043504">
    <property type="entry name" value="Peptidase_S1_PA_chymotrypsin"/>
</dbReference>
<dbReference type="Pfam" id="PF00089">
    <property type="entry name" value="Trypsin"/>
    <property type="match status" value="1"/>
</dbReference>
<keyword evidence="3" id="KW-0378">Hydrolase</keyword>
<feature type="domain" description="Peptidase S1" evidence="7">
    <location>
        <begin position="13"/>
        <end position="243"/>
    </location>
</feature>
<reference evidence="8" key="2">
    <citation type="submission" date="2025-09" db="UniProtKB">
        <authorList>
            <consortium name="Ensembl"/>
        </authorList>
    </citation>
    <scope>IDENTIFICATION</scope>
</reference>
<evidence type="ECO:0000256" key="4">
    <source>
        <dbReference type="ARBA" id="ARBA00022825"/>
    </source>
</evidence>
<organism evidence="8 9">
    <name type="scientific">Amphilophus citrinellus</name>
    <name type="common">Midas cichlid</name>
    <name type="synonym">Cichlasoma citrinellum</name>
    <dbReference type="NCBI Taxonomy" id="61819"/>
    <lineage>
        <taxon>Eukaryota</taxon>
        <taxon>Metazoa</taxon>
        <taxon>Chordata</taxon>
        <taxon>Craniata</taxon>
        <taxon>Vertebrata</taxon>
        <taxon>Euteleostomi</taxon>
        <taxon>Actinopterygii</taxon>
        <taxon>Neopterygii</taxon>
        <taxon>Teleostei</taxon>
        <taxon>Neoteleostei</taxon>
        <taxon>Acanthomorphata</taxon>
        <taxon>Ovalentaria</taxon>
        <taxon>Cichlomorphae</taxon>
        <taxon>Cichliformes</taxon>
        <taxon>Cichlidae</taxon>
        <taxon>New World cichlids</taxon>
        <taxon>Cichlasomatinae</taxon>
        <taxon>Heroini</taxon>
        <taxon>Amphilophus</taxon>
    </lineage>
</organism>
<name>A0A3Q0R8W7_AMPCI</name>
<evidence type="ECO:0000313" key="8">
    <source>
        <dbReference type="Ensembl" id="ENSACIP00000006512.1"/>
    </source>
</evidence>
<dbReference type="InterPro" id="IPR001254">
    <property type="entry name" value="Trypsin_dom"/>
</dbReference>
<evidence type="ECO:0000256" key="5">
    <source>
        <dbReference type="ARBA" id="ARBA00023157"/>
    </source>
</evidence>
<sequence length="268" mass="29040">VTCFLLSACFKAVKNGNITGSQDGGWPWQATLFINNSLHGGSLITDQWVLTAASFITLSDRPNTVVYLGLHNISEPYAVTRTLENITCHPKYNSSTHENDICLLKLSAPVNFTDYIQPICLASENSTFHSGTSSWITGFGGGSCPSILKEVNGSIVGANECKCYYKNLTGITENMICAGLSAGRMSPIYRDLGGPLISNKDSIWVQSGVANVGAAGFFNPMRPGVYTRVSHRLIFDWTSNACVSLSLNQSQSFMRQPNEARSALHAIK</sequence>
<evidence type="ECO:0000256" key="3">
    <source>
        <dbReference type="ARBA" id="ARBA00022801"/>
    </source>
</evidence>
<dbReference type="InterPro" id="IPR001314">
    <property type="entry name" value="Peptidase_S1A"/>
</dbReference>
<dbReference type="PANTHER" id="PTHR24253">
    <property type="entry name" value="TRANSMEMBRANE PROTEASE SERINE"/>
    <property type="match status" value="1"/>
</dbReference>
<evidence type="ECO:0000259" key="7">
    <source>
        <dbReference type="PROSITE" id="PS50240"/>
    </source>
</evidence>
<keyword evidence="6" id="KW-0325">Glycoprotein</keyword>
<dbReference type="Gene3D" id="2.40.10.10">
    <property type="entry name" value="Trypsin-like serine proteases"/>
    <property type="match status" value="2"/>
</dbReference>
<dbReference type="AlphaFoldDB" id="A0A3Q0R8W7"/>
<dbReference type="OMA" id="QDAMNIS"/>
<evidence type="ECO:0000313" key="9">
    <source>
        <dbReference type="Proteomes" id="UP000261340"/>
    </source>
</evidence>
<dbReference type="FunFam" id="2.40.10.10:FF:000068">
    <property type="entry name" value="transmembrane protease serine 2"/>
    <property type="match status" value="1"/>
</dbReference>
<reference evidence="8" key="1">
    <citation type="submission" date="2025-08" db="UniProtKB">
        <authorList>
            <consortium name="Ensembl"/>
        </authorList>
    </citation>
    <scope>IDENTIFICATION</scope>
</reference>
<keyword evidence="5" id="KW-1015">Disulfide bond</keyword>
<dbReference type="PANTHER" id="PTHR24253:SF144">
    <property type="entry name" value="CHYMOTRYPSIN-LIKE PROTEASE CTRL-1-RELATED"/>
    <property type="match status" value="1"/>
</dbReference>
<dbReference type="PROSITE" id="PS50240">
    <property type="entry name" value="TRYPSIN_DOM"/>
    <property type="match status" value="1"/>
</dbReference>
<keyword evidence="9" id="KW-1185">Reference proteome</keyword>
<evidence type="ECO:0000256" key="1">
    <source>
        <dbReference type="ARBA" id="ARBA00022670"/>
    </source>
</evidence>